<organism evidence="4 5">
    <name type="scientific">Kipferlia bialata</name>
    <dbReference type="NCBI Taxonomy" id="797122"/>
    <lineage>
        <taxon>Eukaryota</taxon>
        <taxon>Metamonada</taxon>
        <taxon>Carpediemonas-like organisms</taxon>
        <taxon>Kipferlia</taxon>
    </lineage>
</organism>
<evidence type="ECO:0000256" key="2">
    <source>
        <dbReference type="ARBA" id="ARBA00022448"/>
    </source>
</evidence>
<dbReference type="EMBL" id="BDIP01000313">
    <property type="protein sequence ID" value="GIQ81124.1"/>
    <property type="molecule type" value="Genomic_DNA"/>
</dbReference>
<evidence type="ECO:0000256" key="1">
    <source>
        <dbReference type="ARBA" id="ARBA00010394"/>
    </source>
</evidence>
<dbReference type="InterPro" id="IPR032413">
    <property type="entry name" value="Arm_3"/>
</dbReference>
<dbReference type="Pfam" id="PF16186">
    <property type="entry name" value="Arm_3"/>
    <property type="match status" value="1"/>
</dbReference>
<accession>A0A9K3CSY8</accession>
<dbReference type="SMART" id="SM00185">
    <property type="entry name" value="ARM"/>
    <property type="match status" value="3"/>
</dbReference>
<dbReference type="SUPFAM" id="SSF48371">
    <property type="entry name" value="ARM repeat"/>
    <property type="match status" value="1"/>
</dbReference>
<keyword evidence="3" id="KW-0653">Protein transport</keyword>
<evidence type="ECO:0000256" key="3">
    <source>
        <dbReference type="ARBA" id="ARBA00022927"/>
    </source>
</evidence>
<dbReference type="InterPro" id="IPR011989">
    <property type="entry name" value="ARM-like"/>
</dbReference>
<dbReference type="InterPro" id="IPR016024">
    <property type="entry name" value="ARM-type_fold"/>
</dbReference>
<dbReference type="OrthoDB" id="29145at2759"/>
<comment type="similarity">
    <text evidence="1">Belongs to the importin alpha family.</text>
</comment>
<evidence type="ECO:0000313" key="5">
    <source>
        <dbReference type="Proteomes" id="UP000265618"/>
    </source>
</evidence>
<proteinExistence type="inferred from homology"/>
<evidence type="ECO:0000313" key="4">
    <source>
        <dbReference type="EMBL" id="GIQ81124.1"/>
    </source>
</evidence>
<protein>
    <submittedName>
        <fullName evidence="4">Uncharacterized protein</fullName>
    </submittedName>
</protein>
<keyword evidence="2" id="KW-0813">Transport</keyword>
<dbReference type="PANTHER" id="PTHR23316">
    <property type="entry name" value="IMPORTIN ALPHA"/>
    <property type="match status" value="1"/>
</dbReference>
<feature type="non-terminal residue" evidence="4">
    <location>
        <position position="1"/>
    </location>
</feature>
<keyword evidence="5" id="KW-1185">Reference proteome</keyword>
<comment type="caution">
    <text evidence="4">The sequence shown here is derived from an EMBL/GenBank/DDBJ whole genome shotgun (WGS) entry which is preliminary data.</text>
</comment>
<name>A0A9K3CSY8_9EUKA</name>
<dbReference type="AlphaFoldDB" id="A0A9K3CSY8"/>
<dbReference type="GO" id="GO:0015031">
    <property type="term" value="P:protein transport"/>
    <property type="evidence" value="ECO:0007669"/>
    <property type="project" value="UniProtKB-KW"/>
</dbReference>
<dbReference type="Proteomes" id="UP000265618">
    <property type="component" value="Unassembled WGS sequence"/>
</dbReference>
<dbReference type="InterPro" id="IPR000225">
    <property type="entry name" value="Armadillo"/>
</dbReference>
<gene>
    <name evidence="4" type="ORF">KIPB_002033</name>
</gene>
<reference evidence="4 5" key="1">
    <citation type="journal article" date="2018" name="PLoS ONE">
        <title>The draft genome of Kipferlia bialata reveals reductive genome evolution in fornicate parasites.</title>
        <authorList>
            <person name="Tanifuji G."/>
            <person name="Takabayashi S."/>
            <person name="Kume K."/>
            <person name="Takagi M."/>
            <person name="Nakayama T."/>
            <person name="Kamikawa R."/>
            <person name="Inagaki Y."/>
            <person name="Hashimoto T."/>
        </authorList>
    </citation>
    <scope>NUCLEOTIDE SEQUENCE [LARGE SCALE GENOMIC DNA]</scope>
    <source>
        <strain evidence="4">NY0173</strain>
    </source>
</reference>
<sequence length="245" mass="27475">WGVNYYSDIRTPDSSEIKDIVESGMLHRLIDLSFHEDRRIAIPVLRVIGNISAGDNAFSTTLVNRGLLAHLRSLVSQSDAYIVKEAIWIVSNIAASYDQHRLTILQNGLLDDIMRNLRVSKDAAVVKECTWALLNMCTSSDQTILQGVVTDANTKSLIAAICRLNQVRDEKTLYTCIEVLEHFLEQGESLGLDENPVVNILEEDNNGAGLDRLEELQSAPSEGIYTLVSHIIQYYFGEEDEEYTE</sequence>
<dbReference type="Gene3D" id="1.25.10.10">
    <property type="entry name" value="Leucine-rich Repeat Variant"/>
    <property type="match status" value="1"/>
</dbReference>